<reference evidence="1" key="2">
    <citation type="submission" date="2017-07" db="EMBL/GenBank/DDBJ databases">
        <authorList>
            <person name="Sun Z.S."/>
            <person name="Albrecht U."/>
            <person name="Echele G."/>
            <person name="Lee C.C."/>
        </authorList>
    </citation>
    <scope>NUCLEOTIDE SEQUENCE</scope>
    <source>
        <strain evidence="1">CNCM I 4573</strain>
        <strain evidence="2">CNCM I 4575</strain>
    </source>
</reference>
<comment type="caution">
    <text evidence="1">The sequence shown here is derived from an EMBL/GenBank/DDBJ whole genome shotgun (WGS) entry which is preliminary data.</text>
</comment>
<organism evidence="1 4">
    <name type="scientific">Faecalibacterium prausnitzii</name>
    <dbReference type="NCBI Taxonomy" id="853"/>
    <lineage>
        <taxon>Bacteria</taxon>
        <taxon>Bacillati</taxon>
        <taxon>Bacillota</taxon>
        <taxon>Clostridia</taxon>
        <taxon>Eubacteriales</taxon>
        <taxon>Oscillospiraceae</taxon>
        <taxon>Faecalibacterium</taxon>
    </lineage>
</organism>
<gene>
    <name evidence="1" type="ORF">CGS56_14085</name>
    <name evidence="2" type="ORF">CGS58_07035</name>
</gene>
<evidence type="ECO:0000313" key="2">
    <source>
        <dbReference type="EMBL" id="PDX81439.1"/>
    </source>
</evidence>
<name>A0A2A7A4X0_9FIRM</name>
<proteinExistence type="predicted"/>
<dbReference type="RefSeq" id="WP_097786174.1">
    <property type="nucleotide sequence ID" value="NZ_NMTW01000053.1"/>
</dbReference>
<dbReference type="AlphaFoldDB" id="A0A2A7A4X0"/>
<evidence type="ECO:0000313" key="3">
    <source>
        <dbReference type="Proteomes" id="UP000220005"/>
    </source>
</evidence>
<dbReference type="EMBL" id="NMTY01000015">
    <property type="protein sequence ID" value="PDX81439.1"/>
    <property type="molecule type" value="Genomic_DNA"/>
</dbReference>
<dbReference type="Proteomes" id="UP000220157">
    <property type="component" value="Unassembled WGS sequence"/>
</dbReference>
<reference evidence="3 4" key="1">
    <citation type="journal article" date="2017" name="Front. Microbiol.">
        <title>New Insights into the Diversity of the Genus Faecalibacterium.</title>
        <authorList>
            <person name="Benevides L."/>
            <person name="Burman S."/>
            <person name="Martin R."/>
            <person name="Robert V."/>
            <person name="Thomas M."/>
            <person name="Miquel S."/>
            <person name="Chain F."/>
            <person name="Sokol H."/>
            <person name="Bermudez-Humaran L.G."/>
            <person name="Morrison M."/>
            <person name="Langella P."/>
            <person name="Azevedo V.A."/>
            <person name="Chatel J.M."/>
            <person name="Soares S."/>
        </authorList>
    </citation>
    <scope>NUCLEOTIDE SEQUENCE [LARGE SCALE GENOMIC DNA]</scope>
    <source>
        <strain evidence="1 4">CNCM I 4573</strain>
        <strain evidence="2 3">CNCM I 4575</strain>
    </source>
</reference>
<accession>A0A2A7A4X0</accession>
<protein>
    <submittedName>
        <fullName evidence="1">Uncharacterized protein</fullName>
    </submittedName>
</protein>
<dbReference type="EMBL" id="NMTW01000053">
    <property type="protein sequence ID" value="PDX74167.1"/>
    <property type="molecule type" value="Genomic_DNA"/>
</dbReference>
<sequence>MEPQSQKIHGVMQMPASDDDREMMARFNDTFRKLKTNREQVPLEVLQTKYGKAYQKLTKEMADLADWFAARLRERMPFPMHPKDIAGNRQLSQQIAAVLAEESQPGALMDQYRKALIDDLDYDKFLDLVWQLYHRTEEAYEPYWQKYNFWHVYPDGHRWIRNHITGFFWQNGQPGNDSDSFTNEGGYWMDSKGEYQGAAFPPHIKGDKIWTRKN</sequence>
<evidence type="ECO:0000313" key="1">
    <source>
        <dbReference type="EMBL" id="PDX74167.1"/>
    </source>
</evidence>
<dbReference type="Proteomes" id="UP000220005">
    <property type="component" value="Unassembled WGS sequence"/>
</dbReference>
<evidence type="ECO:0000313" key="4">
    <source>
        <dbReference type="Proteomes" id="UP000220157"/>
    </source>
</evidence>